<gene>
    <name evidence="1" type="ORF">GCM10008088_25090</name>
</gene>
<accession>A0ABQ3BZQ6</accession>
<name>A0ABQ3BZQ6_9FLAO</name>
<protein>
    <submittedName>
        <fullName evidence="1">Uncharacterized protein</fullName>
    </submittedName>
</protein>
<dbReference type="EMBL" id="BMWY01000008">
    <property type="protein sequence ID" value="GGZ62652.1"/>
    <property type="molecule type" value="Genomic_DNA"/>
</dbReference>
<comment type="caution">
    <text evidence="1">The sequence shown here is derived from an EMBL/GenBank/DDBJ whole genome shotgun (WGS) entry which is preliminary data.</text>
</comment>
<dbReference type="Proteomes" id="UP000615593">
    <property type="component" value="Unassembled WGS sequence"/>
</dbReference>
<dbReference type="RefSeq" id="WP_027885375.1">
    <property type="nucleotide sequence ID" value="NZ_BMWY01000008.1"/>
</dbReference>
<proteinExistence type="predicted"/>
<organism evidence="1 2">
    <name type="scientific">Mesonia mobilis</name>
    <dbReference type="NCBI Taxonomy" id="369791"/>
    <lineage>
        <taxon>Bacteria</taxon>
        <taxon>Pseudomonadati</taxon>
        <taxon>Bacteroidota</taxon>
        <taxon>Flavobacteriia</taxon>
        <taxon>Flavobacteriales</taxon>
        <taxon>Flavobacteriaceae</taxon>
        <taxon>Mesonia</taxon>
    </lineage>
</organism>
<reference evidence="2" key="1">
    <citation type="journal article" date="2019" name="Int. J. Syst. Evol. Microbiol.">
        <title>The Global Catalogue of Microorganisms (GCM) 10K type strain sequencing project: providing services to taxonomists for standard genome sequencing and annotation.</title>
        <authorList>
            <consortium name="The Broad Institute Genomics Platform"/>
            <consortium name="The Broad Institute Genome Sequencing Center for Infectious Disease"/>
            <person name="Wu L."/>
            <person name="Ma J."/>
        </authorList>
    </citation>
    <scope>NUCLEOTIDE SEQUENCE [LARGE SCALE GENOMIC DNA]</scope>
    <source>
        <strain evidence="2">KCTC 12708</strain>
    </source>
</reference>
<evidence type="ECO:0000313" key="1">
    <source>
        <dbReference type="EMBL" id="GGZ62652.1"/>
    </source>
</evidence>
<evidence type="ECO:0000313" key="2">
    <source>
        <dbReference type="Proteomes" id="UP000615593"/>
    </source>
</evidence>
<keyword evidence="2" id="KW-1185">Reference proteome</keyword>
<dbReference type="GeneID" id="94370174"/>
<dbReference type="PROSITE" id="PS51257">
    <property type="entry name" value="PROKAR_LIPOPROTEIN"/>
    <property type="match status" value="1"/>
</dbReference>
<sequence length="183" mass="20812">MKKIFTLFILAIALISCEQEEKKDPFLIAKNQVGLLTQDVQIKDLDSLYAQDSIVKQGKNQFRSGHQISVFDKKGNELLLLTPVQKFDSTSTVATIQVKDARFKTEKGLTAKSTFKDITTNYKISRIENTLSNVIIFLDEINAYIAIDKKHISGDAKYNTDIPVEPNQIPDDAEIKRFWIGWE</sequence>